<gene>
    <name evidence="5" type="ORF">UFOPK3376_00053</name>
</gene>
<reference evidence="5" key="1">
    <citation type="submission" date="2020-05" db="EMBL/GenBank/DDBJ databases">
        <authorList>
            <person name="Chiriac C."/>
            <person name="Salcher M."/>
            <person name="Ghai R."/>
            <person name="Kavagutti S V."/>
        </authorList>
    </citation>
    <scope>NUCLEOTIDE SEQUENCE</scope>
</reference>
<proteinExistence type="inferred from homology"/>
<dbReference type="AlphaFoldDB" id="A0A6J7CGK9"/>
<dbReference type="Pfam" id="PF03575">
    <property type="entry name" value="Peptidase_S51"/>
    <property type="match status" value="1"/>
</dbReference>
<dbReference type="PANTHER" id="PTHR36175:SF1">
    <property type="entry name" value="CYANOPHYCINASE"/>
    <property type="match status" value="1"/>
</dbReference>
<dbReference type="GO" id="GO:0006508">
    <property type="term" value="P:proteolysis"/>
    <property type="evidence" value="ECO:0007669"/>
    <property type="project" value="UniProtKB-KW"/>
</dbReference>
<dbReference type="PANTHER" id="PTHR36175">
    <property type="entry name" value="CYANOPHYCINASE"/>
    <property type="match status" value="1"/>
</dbReference>
<evidence type="ECO:0000256" key="1">
    <source>
        <dbReference type="ARBA" id="ARBA00006534"/>
    </source>
</evidence>
<sequence>MHRRDGKQPKAELPVEYSEAMTGTLALLGGGPFEANDELDRRLIAAAAATEVVVLPTADAFEHPSRLIDTARQWGERMGVSIDGRLVLRRADANDTTHARAVEQARMVYLVGDSPLHLRSVLKDAATFEALRSVIANGGVVAATGASAACLCDPMTDPRGGAFTLGLGLVNGLALLTESETWSPERLHRTLKLAKGFAVAVLPTGSALLRADSTWEMVGNVELHGDLTS</sequence>
<dbReference type="InterPro" id="IPR029062">
    <property type="entry name" value="Class_I_gatase-like"/>
</dbReference>
<organism evidence="5">
    <name type="scientific">freshwater metagenome</name>
    <dbReference type="NCBI Taxonomy" id="449393"/>
    <lineage>
        <taxon>unclassified sequences</taxon>
        <taxon>metagenomes</taxon>
        <taxon>ecological metagenomes</taxon>
    </lineage>
</organism>
<dbReference type="SUPFAM" id="SSF52317">
    <property type="entry name" value="Class I glutamine amidotransferase-like"/>
    <property type="match status" value="1"/>
</dbReference>
<accession>A0A6J7CGK9</accession>
<evidence type="ECO:0000256" key="3">
    <source>
        <dbReference type="ARBA" id="ARBA00022801"/>
    </source>
</evidence>
<evidence type="ECO:0000256" key="4">
    <source>
        <dbReference type="ARBA" id="ARBA00022825"/>
    </source>
</evidence>
<keyword evidence="3" id="KW-0378">Hydrolase</keyword>
<name>A0A6J7CGK9_9ZZZZ</name>
<evidence type="ECO:0000313" key="5">
    <source>
        <dbReference type="EMBL" id="CAB4857397.1"/>
    </source>
</evidence>
<dbReference type="GO" id="GO:0008236">
    <property type="term" value="F:serine-type peptidase activity"/>
    <property type="evidence" value="ECO:0007669"/>
    <property type="project" value="UniProtKB-KW"/>
</dbReference>
<dbReference type="Gene3D" id="3.40.50.880">
    <property type="match status" value="1"/>
</dbReference>
<protein>
    <submittedName>
        <fullName evidence="5">Unannotated protein</fullName>
    </submittedName>
</protein>
<comment type="similarity">
    <text evidence="1">Belongs to the peptidase S51 family.</text>
</comment>
<dbReference type="InterPro" id="IPR005320">
    <property type="entry name" value="Peptidase_S51"/>
</dbReference>
<evidence type="ECO:0000256" key="2">
    <source>
        <dbReference type="ARBA" id="ARBA00022670"/>
    </source>
</evidence>
<keyword evidence="2" id="KW-0645">Protease</keyword>
<keyword evidence="4" id="KW-0720">Serine protease</keyword>
<dbReference type="EMBL" id="CAFBLP010000001">
    <property type="protein sequence ID" value="CAB4857397.1"/>
    <property type="molecule type" value="Genomic_DNA"/>
</dbReference>